<evidence type="ECO:0000256" key="1">
    <source>
        <dbReference type="SAM" id="Phobius"/>
    </source>
</evidence>
<feature type="transmembrane region" description="Helical" evidence="1">
    <location>
        <begin position="12"/>
        <end position="30"/>
    </location>
</feature>
<reference evidence="2 3" key="1">
    <citation type="submission" date="2019-03" db="EMBL/GenBank/DDBJ databases">
        <title>Arenimonas daejeonensis sp. nov., isolated from compost.</title>
        <authorList>
            <person name="Jeon C.O."/>
        </authorList>
    </citation>
    <scope>NUCLEOTIDE SEQUENCE [LARGE SCALE GENOMIC DNA]</scope>
    <source>
        <strain evidence="2 3">R29</strain>
    </source>
</reference>
<feature type="transmembrane region" description="Helical" evidence="1">
    <location>
        <begin position="98"/>
        <end position="125"/>
    </location>
</feature>
<accession>A0A5C4RS97</accession>
<dbReference type="Proteomes" id="UP000305760">
    <property type="component" value="Unassembled WGS sequence"/>
</dbReference>
<evidence type="ECO:0000313" key="3">
    <source>
        <dbReference type="Proteomes" id="UP000305760"/>
    </source>
</evidence>
<sequence>MSSFDFDQGLGPIAGVIALTMCAAGVIWFFRPVLGMVLAAATLIPQAFSFAGGSIAYALHFWPNCRIEINVPGAGDKILSFFIHPFSLSPSWRLRTDAAYIGFGIGIEIVCLTILVALAVALIVIRRTSNAPN</sequence>
<evidence type="ECO:0000313" key="2">
    <source>
        <dbReference type="EMBL" id="TNJ34213.1"/>
    </source>
</evidence>
<keyword evidence="1" id="KW-0812">Transmembrane</keyword>
<keyword evidence="3" id="KW-1185">Reference proteome</keyword>
<protein>
    <submittedName>
        <fullName evidence="2">Uncharacterized protein</fullName>
    </submittedName>
</protein>
<dbReference type="AlphaFoldDB" id="A0A5C4RS97"/>
<comment type="caution">
    <text evidence="2">The sequence shown here is derived from an EMBL/GenBank/DDBJ whole genome shotgun (WGS) entry which is preliminary data.</text>
</comment>
<keyword evidence="1" id="KW-0472">Membrane</keyword>
<gene>
    <name evidence="2" type="ORF">E1B00_00005</name>
</gene>
<organism evidence="2 3">
    <name type="scientific">Arenimonas terrae</name>
    <dbReference type="NCBI Taxonomy" id="2546226"/>
    <lineage>
        <taxon>Bacteria</taxon>
        <taxon>Pseudomonadati</taxon>
        <taxon>Pseudomonadota</taxon>
        <taxon>Gammaproteobacteria</taxon>
        <taxon>Lysobacterales</taxon>
        <taxon>Lysobacteraceae</taxon>
        <taxon>Arenimonas</taxon>
    </lineage>
</organism>
<name>A0A5C4RS97_9GAMM</name>
<keyword evidence="1" id="KW-1133">Transmembrane helix</keyword>
<dbReference type="EMBL" id="SMDR01000001">
    <property type="protein sequence ID" value="TNJ34213.1"/>
    <property type="molecule type" value="Genomic_DNA"/>
</dbReference>
<proteinExistence type="predicted"/>
<feature type="transmembrane region" description="Helical" evidence="1">
    <location>
        <begin position="37"/>
        <end position="59"/>
    </location>
</feature>